<name>A0ABD3SCL2_9STRA</name>
<dbReference type="EMBL" id="JALLPB020000072">
    <property type="protein sequence ID" value="KAL3822192.1"/>
    <property type="molecule type" value="Genomic_DNA"/>
</dbReference>
<dbReference type="Gene3D" id="1.10.530.10">
    <property type="match status" value="1"/>
</dbReference>
<evidence type="ECO:0008006" key="3">
    <source>
        <dbReference type="Google" id="ProtNLM"/>
    </source>
</evidence>
<keyword evidence="2" id="KW-1185">Reference proteome</keyword>
<reference evidence="1 2" key="1">
    <citation type="submission" date="2024-10" db="EMBL/GenBank/DDBJ databases">
        <title>Updated reference genomes for cyclostephanoid diatoms.</title>
        <authorList>
            <person name="Roberts W.R."/>
            <person name="Alverson A.J."/>
        </authorList>
    </citation>
    <scope>NUCLEOTIDE SEQUENCE [LARGE SCALE GENOMIC DNA]</scope>
    <source>
        <strain evidence="1 2">AJA228-03</strain>
    </source>
</reference>
<evidence type="ECO:0000313" key="2">
    <source>
        <dbReference type="Proteomes" id="UP001530377"/>
    </source>
</evidence>
<accession>A0ABD3SCL2</accession>
<proteinExistence type="predicted"/>
<protein>
    <recommendedName>
        <fullName evidence="3">Chitinase</fullName>
    </recommendedName>
</protein>
<dbReference type="PANTHER" id="PTHR21113">
    <property type="entry name" value="AGAP001705-PA"/>
    <property type="match status" value="1"/>
</dbReference>
<dbReference type="PANTHER" id="PTHR21113:SF4">
    <property type="entry name" value="CHITIN-BINDING TYPE-4 DOMAIN-CONTAINING PROTEIN"/>
    <property type="match status" value="1"/>
</dbReference>
<dbReference type="Proteomes" id="UP001530377">
    <property type="component" value="Unassembled WGS sequence"/>
</dbReference>
<sequence length="307" mass="34308">MYKYGVANKFFYIGDESSQGHIYGLVNVAAFLAQSMKETIRYNACDENSWDLVNGIYPLSNSCGQLGQSYQDYKCSESEAHMECPVNPNLEITATTNAMWYGAPGPLFCGPTSKYPFTGFWDYSKECNKPWADPPETCDVYEGQQAGGFDNSSPVPNNSGRTDVEGCCFWGRGVIQTTGVCNFGKLNYYLGKHANDEGRESRYPNINFCEQPNAICDSEEHKELKWIAGMFYWVESLQSYNKEGWDYISELKKFVDNGLQGNDFIDAVSAIVNRGCHSPPCASGEVDGQTERASNFVKVLKELDLVD</sequence>
<dbReference type="AlphaFoldDB" id="A0ABD3SCL2"/>
<comment type="caution">
    <text evidence="1">The sequence shown here is derived from an EMBL/GenBank/DDBJ whole genome shotgun (WGS) entry which is preliminary data.</text>
</comment>
<gene>
    <name evidence="1" type="ORF">ACHAXA_008208</name>
</gene>
<evidence type="ECO:0000313" key="1">
    <source>
        <dbReference type="EMBL" id="KAL3822192.1"/>
    </source>
</evidence>
<organism evidence="1 2">
    <name type="scientific">Cyclostephanos tholiformis</name>
    <dbReference type="NCBI Taxonomy" id="382380"/>
    <lineage>
        <taxon>Eukaryota</taxon>
        <taxon>Sar</taxon>
        <taxon>Stramenopiles</taxon>
        <taxon>Ochrophyta</taxon>
        <taxon>Bacillariophyta</taxon>
        <taxon>Coscinodiscophyceae</taxon>
        <taxon>Thalassiosirophycidae</taxon>
        <taxon>Stephanodiscales</taxon>
        <taxon>Stephanodiscaceae</taxon>
        <taxon>Cyclostephanos</taxon>
    </lineage>
</organism>